<dbReference type="AlphaFoldDB" id="A0A0A2B467"/>
<sequence>MMPITVVRLMTLCRWEAIPHQAFSVPMTKQEMLERCLTIKCFKLVAVTKAMRKVYHIDILSITNIIMTKKPVRDFESLASLQYRKIKTTMVPTSFISLTTRMGIIVHPFWTIRVPVLMISQLIWMMSNWKITLGSYYQQILVRSIASALQTVRLILKEVQLLSVNWLVLTG</sequence>
<name>A0A0A2B467_PROMR</name>
<protein>
    <submittedName>
        <fullName evidence="1">Uncharacterized protein</fullName>
    </submittedName>
</protein>
<evidence type="ECO:0000313" key="2">
    <source>
        <dbReference type="Proteomes" id="UP000030345"/>
    </source>
</evidence>
<reference evidence="2" key="1">
    <citation type="journal article" date="2014" name="Sci. Data">
        <title>Genomes of diverse isolates of the marine cyanobacterium Prochlorococcus.</title>
        <authorList>
            <person name="Biller S."/>
            <person name="Berube P."/>
            <person name="Thompson J."/>
            <person name="Kelly L."/>
            <person name="Roggensack S."/>
            <person name="Awad L."/>
            <person name="Roache-Johnson K."/>
            <person name="Ding H."/>
            <person name="Giovannoni S.J."/>
            <person name="Moore L.R."/>
            <person name="Chisholm S.W."/>
        </authorList>
    </citation>
    <scope>NUCLEOTIDE SEQUENCE [LARGE SCALE GENOMIC DNA]</scope>
    <source>
        <strain evidence="2">SB</strain>
    </source>
</reference>
<gene>
    <name evidence="1" type="ORF">EV02_1314</name>
</gene>
<organism evidence="1 2">
    <name type="scientific">Prochlorococcus marinus str. SB</name>
    <dbReference type="NCBI Taxonomy" id="59926"/>
    <lineage>
        <taxon>Bacteria</taxon>
        <taxon>Bacillati</taxon>
        <taxon>Cyanobacteriota</taxon>
        <taxon>Cyanophyceae</taxon>
        <taxon>Synechococcales</taxon>
        <taxon>Prochlorococcaceae</taxon>
        <taxon>Prochlorococcus</taxon>
    </lineage>
</organism>
<proteinExistence type="predicted"/>
<comment type="caution">
    <text evidence="1">The sequence shown here is derived from an EMBL/GenBank/DDBJ whole genome shotgun (WGS) entry which is preliminary data.</text>
</comment>
<accession>A0A0A2B467</accession>
<dbReference type="EMBL" id="JNAS01000002">
    <property type="protein sequence ID" value="KGG08641.1"/>
    <property type="molecule type" value="Genomic_DNA"/>
</dbReference>
<dbReference type="Proteomes" id="UP000030345">
    <property type="component" value="Unassembled WGS sequence"/>
</dbReference>
<evidence type="ECO:0000313" key="1">
    <source>
        <dbReference type="EMBL" id="KGG08641.1"/>
    </source>
</evidence>